<evidence type="ECO:0000313" key="9">
    <source>
        <dbReference type="Proteomes" id="UP000540412"/>
    </source>
</evidence>
<dbReference type="EMBL" id="JACHIT010000001">
    <property type="protein sequence ID" value="MBB5914391.1"/>
    <property type="molecule type" value="Genomic_DNA"/>
</dbReference>
<evidence type="ECO:0000256" key="2">
    <source>
        <dbReference type="ARBA" id="ARBA00012451"/>
    </source>
</evidence>
<dbReference type="InterPro" id="IPR050273">
    <property type="entry name" value="GppA/Ppx_hydrolase"/>
</dbReference>
<evidence type="ECO:0000256" key="5">
    <source>
        <dbReference type="ARBA" id="ARBA00070035"/>
    </source>
</evidence>
<keyword evidence="9" id="KW-1185">Reference proteome</keyword>
<dbReference type="Pfam" id="PF02541">
    <property type="entry name" value="Ppx-GppA"/>
    <property type="match status" value="1"/>
</dbReference>
<dbReference type="Gene3D" id="3.30.420.40">
    <property type="match status" value="1"/>
</dbReference>
<dbReference type="Proteomes" id="UP000540412">
    <property type="component" value="Unassembled WGS sequence"/>
</dbReference>
<protein>
    <recommendedName>
        <fullName evidence="5">Exopolyphosphatase 1</fullName>
        <ecNumber evidence="2">3.6.1.11</ecNumber>
    </recommendedName>
</protein>
<name>A0A7W9PEA3_9NOCA</name>
<dbReference type="Gene3D" id="3.30.420.150">
    <property type="entry name" value="Exopolyphosphatase. Domain 2"/>
    <property type="match status" value="1"/>
</dbReference>
<gene>
    <name evidence="8" type="ORF">BJY24_003258</name>
</gene>
<accession>A0A7W9PEA3</accession>
<feature type="domain" description="Ppx/GppA phosphatase N-terminal" evidence="7">
    <location>
        <begin position="70"/>
        <end position="358"/>
    </location>
</feature>
<reference evidence="8 9" key="1">
    <citation type="submission" date="2020-08" db="EMBL/GenBank/DDBJ databases">
        <title>Sequencing the genomes of 1000 actinobacteria strains.</title>
        <authorList>
            <person name="Klenk H.-P."/>
        </authorList>
    </citation>
    <scope>NUCLEOTIDE SEQUENCE [LARGE SCALE GENOMIC DNA]</scope>
    <source>
        <strain evidence="8 9">DSM 43582</strain>
    </source>
</reference>
<dbReference type="EC" id="3.6.1.11" evidence="2"/>
<evidence type="ECO:0000259" key="7">
    <source>
        <dbReference type="Pfam" id="PF02541"/>
    </source>
</evidence>
<evidence type="ECO:0000256" key="6">
    <source>
        <dbReference type="SAM" id="MobiDB-lite"/>
    </source>
</evidence>
<proteinExistence type="inferred from homology"/>
<dbReference type="InterPro" id="IPR003695">
    <property type="entry name" value="Ppx_GppA_N"/>
</dbReference>
<evidence type="ECO:0000313" key="8">
    <source>
        <dbReference type="EMBL" id="MBB5914391.1"/>
    </source>
</evidence>
<dbReference type="AlphaFoldDB" id="A0A7W9PEA3"/>
<evidence type="ECO:0000256" key="1">
    <source>
        <dbReference type="ARBA" id="ARBA00007125"/>
    </source>
</evidence>
<sequence>MPLVATRSVRSRMLLPSHRQTLTVAADRLHSRGLRDVTQFLVLCDTTTQYRVLVRLGVLDVGSNTVHLLVVDAHRGGHPMPMSSTKATLRLSENMDDAGRITPEGAVRLTKTVAEFASIAKTSGCIQLMPFATSAVREATNSDEVLTGLRRDTGVDLRVLTGVDEARLTFLAVRRWYGWSAGRILNLDIGGGSLEMSNGCDEAPDVALSLPLGAGRLTREWLREDPPGKRRVAVLRDWLEAEMVIPAKQLLEPGRPDLAVGTSKTFRTLARLTGAAPSGAGPRERRILSSSGLRQLIAFISRMTAADRAELEGVSSDRSQQLVAGALVAEASMRALSLDTLEICPWALREGLILRKLDTDLDSEPGTGNSRPNGVPGPTETVSR</sequence>
<feature type="region of interest" description="Disordered" evidence="6">
    <location>
        <begin position="360"/>
        <end position="384"/>
    </location>
</feature>
<organism evidence="8 9">
    <name type="scientific">Nocardia transvalensis</name>
    <dbReference type="NCBI Taxonomy" id="37333"/>
    <lineage>
        <taxon>Bacteria</taxon>
        <taxon>Bacillati</taxon>
        <taxon>Actinomycetota</taxon>
        <taxon>Actinomycetes</taxon>
        <taxon>Mycobacteriales</taxon>
        <taxon>Nocardiaceae</taxon>
        <taxon>Nocardia</taxon>
    </lineage>
</organism>
<comment type="catalytic activity">
    <reaction evidence="4">
        <text>[phosphate](n) + H2O = [phosphate](n-1) + phosphate + H(+)</text>
        <dbReference type="Rhea" id="RHEA:21528"/>
        <dbReference type="Rhea" id="RHEA-COMP:9859"/>
        <dbReference type="Rhea" id="RHEA-COMP:14279"/>
        <dbReference type="ChEBI" id="CHEBI:15377"/>
        <dbReference type="ChEBI" id="CHEBI:15378"/>
        <dbReference type="ChEBI" id="CHEBI:16838"/>
        <dbReference type="ChEBI" id="CHEBI:43474"/>
        <dbReference type="EC" id="3.6.1.11"/>
    </reaction>
</comment>
<dbReference type="SUPFAM" id="SSF53067">
    <property type="entry name" value="Actin-like ATPase domain"/>
    <property type="match status" value="2"/>
</dbReference>
<dbReference type="CDD" id="cd24056">
    <property type="entry name" value="ASKHA_NBD_MtPPX1-like"/>
    <property type="match status" value="1"/>
</dbReference>
<evidence type="ECO:0000256" key="4">
    <source>
        <dbReference type="ARBA" id="ARBA00047607"/>
    </source>
</evidence>
<dbReference type="FunFam" id="3.30.420.40:FF:000138">
    <property type="entry name" value="Exopolyphosphatase 1"/>
    <property type="match status" value="1"/>
</dbReference>
<comment type="caution">
    <text evidence="8">The sequence shown here is derived from an EMBL/GenBank/DDBJ whole genome shotgun (WGS) entry which is preliminary data.</text>
</comment>
<dbReference type="InterPro" id="IPR043129">
    <property type="entry name" value="ATPase_NBD"/>
</dbReference>
<dbReference type="PANTHER" id="PTHR30005:SF0">
    <property type="entry name" value="RETROGRADE REGULATION PROTEIN 2"/>
    <property type="match status" value="1"/>
</dbReference>
<keyword evidence="3 8" id="KW-0378">Hydrolase</keyword>
<dbReference type="PANTHER" id="PTHR30005">
    <property type="entry name" value="EXOPOLYPHOSPHATASE"/>
    <property type="match status" value="1"/>
</dbReference>
<evidence type="ECO:0000256" key="3">
    <source>
        <dbReference type="ARBA" id="ARBA00022801"/>
    </source>
</evidence>
<dbReference type="GO" id="GO:0004309">
    <property type="term" value="F:exopolyphosphatase activity"/>
    <property type="evidence" value="ECO:0007669"/>
    <property type="project" value="UniProtKB-EC"/>
</dbReference>
<dbReference type="FunFam" id="3.30.420.150:FF:000006">
    <property type="entry name" value="Ppx/GppA family phosphatase"/>
    <property type="match status" value="1"/>
</dbReference>
<comment type="similarity">
    <text evidence="1">Belongs to the GppA/Ppx family.</text>
</comment>